<name>A0ABX7RMA2_9ACTN</name>
<proteinExistence type="inferred from homology"/>
<dbReference type="Pfam" id="PF00106">
    <property type="entry name" value="adh_short"/>
    <property type="match status" value="1"/>
</dbReference>
<dbReference type="PROSITE" id="PS00061">
    <property type="entry name" value="ADH_SHORT"/>
    <property type="match status" value="1"/>
</dbReference>
<evidence type="ECO:0000313" key="4">
    <source>
        <dbReference type="EMBL" id="QSY49385.1"/>
    </source>
</evidence>
<dbReference type="Proteomes" id="UP000671836">
    <property type="component" value="Chromosome"/>
</dbReference>
<dbReference type="RefSeq" id="WP_086567878.1">
    <property type="nucleotide sequence ID" value="NZ_CP071595.1"/>
</dbReference>
<keyword evidence="2" id="KW-0560">Oxidoreductase</keyword>
<dbReference type="PANTHER" id="PTHR43976">
    <property type="entry name" value="SHORT CHAIN DEHYDROGENASE"/>
    <property type="match status" value="1"/>
</dbReference>
<evidence type="ECO:0000313" key="5">
    <source>
        <dbReference type="Proteomes" id="UP000671836"/>
    </source>
</evidence>
<dbReference type="PANTHER" id="PTHR43976:SF16">
    <property type="entry name" value="SHORT-CHAIN DEHYDROGENASE_REDUCTASE FAMILY PROTEIN"/>
    <property type="match status" value="1"/>
</dbReference>
<reference evidence="4 5" key="1">
    <citation type="submission" date="2021-03" db="EMBL/GenBank/DDBJ databases">
        <title>Streptomyces strains.</title>
        <authorList>
            <person name="Lund M.B."/>
            <person name="Toerring T."/>
        </authorList>
    </citation>
    <scope>NUCLEOTIDE SEQUENCE [LARGE SCALE GENOMIC DNA]</scope>
    <source>
        <strain evidence="4 5">KCC S-1010</strain>
    </source>
</reference>
<evidence type="ECO:0000259" key="3">
    <source>
        <dbReference type="SMART" id="SM00822"/>
    </source>
</evidence>
<dbReference type="SUPFAM" id="SSF51735">
    <property type="entry name" value="NAD(P)-binding Rossmann-fold domains"/>
    <property type="match status" value="1"/>
</dbReference>
<accession>A0ABX7RMA2</accession>
<evidence type="ECO:0000256" key="1">
    <source>
        <dbReference type="ARBA" id="ARBA00006484"/>
    </source>
</evidence>
<dbReference type="PRINTS" id="PR00081">
    <property type="entry name" value="GDHRDH"/>
</dbReference>
<dbReference type="EMBL" id="CP071595">
    <property type="protein sequence ID" value="QSY49385.1"/>
    <property type="molecule type" value="Genomic_DNA"/>
</dbReference>
<dbReference type="InterPro" id="IPR036291">
    <property type="entry name" value="NAD(P)-bd_dom_sf"/>
</dbReference>
<dbReference type="InterPro" id="IPR002347">
    <property type="entry name" value="SDR_fam"/>
</dbReference>
<sequence length="311" mass="33022">MNPTRLQPVLITGCSSGIGKACALRLARHGWIVYAAVRDPTHTPDLHAGGCRTVLLDVTDETSMSEAVNVIEAEHGPVGAVVHNAGTSLVGPVESLTRDALRNQFEVHVAGPLYLTQLVLPGMRAAGQGRIIVIGSMGARFSVPLLGGYTAAKAAAAVLAEVLRTEVQPFGVDVSVLEPGFVRTAFLAGATHSAATAEHQTESDDPYRDAVRTYRAILQDTDRRLNTTLKPKSALPTTARLGAALLALACADPEHVAARIERTLTTKRPAPRRLVTGHARLAAITAQALTARQWDTLTRTLLTGATHLPRR</sequence>
<dbReference type="Gene3D" id="3.40.50.720">
    <property type="entry name" value="NAD(P)-binding Rossmann-like Domain"/>
    <property type="match status" value="1"/>
</dbReference>
<dbReference type="InterPro" id="IPR057326">
    <property type="entry name" value="KR_dom"/>
</dbReference>
<comment type="similarity">
    <text evidence="1">Belongs to the short-chain dehydrogenases/reductases (SDR) family.</text>
</comment>
<dbReference type="InterPro" id="IPR051911">
    <property type="entry name" value="SDR_oxidoreductase"/>
</dbReference>
<keyword evidence="5" id="KW-1185">Reference proteome</keyword>
<dbReference type="SMART" id="SM00822">
    <property type="entry name" value="PKS_KR"/>
    <property type="match status" value="1"/>
</dbReference>
<dbReference type="InterPro" id="IPR020904">
    <property type="entry name" value="Sc_DH/Rdtase_CS"/>
</dbReference>
<feature type="domain" description="Ketoreductase" evidence="3">
    <location>
        <begin position="7"/>
        <end position="180"/>
    </location>
</feature>
<gene>
    <name evidence="4" type="ORF">J3S04_31440</name>
</gene>
<evidence type="ECO:0000256" key="2">
    <source>
        <dbReference type="ARBA" id="ARBA00023002"/>
    </source>
</evidence>
<protein>
    <submittedName>
        <fullName evidence="4">SDR family NAD(P)-dependent oxidoreductase</fullName>
    </submittedName>
</protein>
<organism evidence="4 5">
    <name type="scientific">Streptomyces griseocarneus</name>
    <dbReference type="NCBI Taxonomy" id="51201"/>
    <lineage>
        <taxon>Bacteria</taxon>
        <taxon>Bacillati</taxon>
        <taxon>Actinomycetota</taxon>
        <taxon>Actinomycetes</taxon>
        <taxon>Kitasatosporales</taxon>
        <taxon>Streptomycetaceae</taxon>
        <taxon>Streptomyces</taxon>
    </lineage>
</organism>